<proteinExistence type="predicted"/>
<evidence type="ECO:0000256" key="1">
    <source>
        <dbReference type="SAM" id="MobiDB-lite"/>
    </source>
</evidence>
<name>A0A9P7N3S9_9HYPO</name>
<dbReference type="Proteomes" id="UP000748025">
    <property type="component" value="Unassembled WGS sequence"/>
</dbReference>
<feature type="region of interest" description="Disordered" evidence="1">
    <location>
        <begin position="116"/>
        <end position="146"/>
    </location>
</feature>
<feature type="compositionally biased region" description="Low complexity" evidence="1">
    <location>
        <begin position="118"/>
        <end position="136"/>
    </location>
</feature>
<gene>
    <name evidence="2" type="ORF">E4U43_005175</name>
</gene>
<evidence type="ECO:0000313" key="3">
    <source>
        <dbReference type="Proteomes" id="UP000748025"/>
    </source>
</evidence>
<protein>
    <submittedName>
        <fullName evidence="2">Uncharacterized protein</fullName>
    </submittedName>
</protein>
<accession>A0A9P7N3S9</accession>
<dbReference type="AlphaFoldDB" id="A0A9P7N3S9"/>
<organism evidence="2 3">
    <name type="scientific">Claviceps pusilla</name>
    <dbReference type="NCBI Taxonomy" id="123648"/>
    <lineage>
        <taxon>Eukaryota</taxon>
        <taxon>Fungi</taxon>
        <taxon>Dikarya</taxon>
        <taxon>Ascomycota</taxon>
        <taxon>Pezizomycotina</taxon>
        <taxon>Sordariomycetes</taxon>
        <taxon>Hypocreomycetidae</taxon>
        <taxon>Hypocreales</taxon>
        <taxon>Clavicipitaceae</taxon>
        <taxon>Claviceps</taxon>
    </lineage>
</organism>
<dbReference type="EMBL" id="SRPW01003370">
    <property type="protein sequence ID" value="KAG5987246.1"/>
    <property type="molecule type" value="Genomic_DNA"/>
</dbReference>
<evidence type="ECO:0000313" key="2">
    <source>
        <dbReference type="EMBL" id="KAG5987246.1"/>
    </source>
</evidence>
<keyword evidence="3" id="KW-1185">Reference proteome</keyword>
<reference evidence="2" key="1">
    <citation type="journal article" date="2020" name="bioRxiv">
        <title>Whole genome comparisons of ergot fungi reveals the divergence and evolution of species within the genus Claviceps are the result of varying mechanisms driving genome evolution and host range expansion.</title>
        <authorList>
            <person name="Wyka S.A."/>
            <person name="Mondo S.J."/>
            <person name="Liu M."/>
            <person name="Dettman J."/>
            <person name="Nalam V."/>
            <person name="Broders K.D."/>
        </authorList>
    </citation>
    <scope>NUCLEOTIDE SEQUENCE</scope>
    <source>
        <strain evidence="2">CCC 602</strain>
    </source>
</reference>
<sequence>MAAAAAAAGASRAMNHCGYGYGYGYGYGPEIVVDVIILEEWGSAARLLHGEDGENGVDCGWNIPPFECRRLEKGGEKMEQGRVEDQSWTRRLVLVAGLAEGRDHVTVQCARRRSTGYQQQQQQQQQKQQEQRQQQQSKPLGVARVA</sequence>
<comment type="caution">
    <text evidence="2">The sequence shown here is derived from an EMBL/GenBank/DDBJ whole genome shotgun (WGS) entry which is preliminary data.</text>
</comment>